<dbReference type="OrthoDB" id="24355at2"/>
<dbReference type="EMBL" id="FZNT01000004">
    <property type="protein sequence ID" value="SNR51005.1"/>
    <property type="molecule type" value="Genomic_DNA"/>
</dbReference>
<dbReference type="RefSeq" id="WP_089381258.1">
    <property type="nucleotide sequence ID" value="NZ_FZNT01000004.1"/>
</dbReference>
<dbReference type="AlphaFoldDB" id="A0A238WWJ4"/>
<protein>
    <submittedName>
        <fullName evidence="1">Uncharacterized protein</fullName>
    </submittedName>
</protein>
<organism evidence="1 2">
    <name type="scientific">Lutibacter agarilyticus</name>
    <dbReference type="NCBI Taxonomy" id="1109740"/>
    <lineage>
        <taxon>Bacteria</taxon>
        <taxon>Pseudomonadati</taxon>
        <taxon>Bacteroidota</taxon>
        <taxon>Flavobacteriia</taxon>
        <taxon>Flavobacteriales</taxon>
        <taxon>Flavobacteriaceae</taxon>
        <taxon>Lutibacter</taxon>
    </lineage>
</organism>
<dbReference type="Proteomes" id="UP000198384">
    <property type="component" value="Unassembled WGS sequence"/>
</dbReference>
<evidence type="ECO:0000313" key="2">
    <source>
        <dbReference type="Proteomes" id="UP000198384"/>
    </source>
</evidence>
<gene>
    <name evidence="1" type="ORF">SAMN06265371_104144</name>
</gene>
<sequence length="244" mass="28958">MIEIKIYDTNHHFEQYVETFNIPKERLGYITNYHMTKLGFTVHTWGNFYDEILKQLPKDENEKELWICYSSYLKNVCSIIKITKEMDLNGMYSLYSFNEIIKKIVNRDEVDFELSYYSNKNIQGGAGISGNYFHIKYKNVDIKDTWAWIGVYYEREEPLICIGFENKDGWGKPIFDLIDSNLNKLNEGELTTLPYLISGSIWFELTKEKHKEFQTCDLEAQIQMLKDFLDEVIKFPLNILKKNI</sequence>
<accession>A0A238WWJ4</accession>
<keyword evidence="2" id="KW-1185">Reference proteome</keyword>
<evidence type="ECO:0000313" key="1">
    <source>
        <dbReference type="EMBL" id="SNR51005.1"/>
    </source>
</evidence>
<proteinExistence type="predicted"/>
<reference evidence="1 2" key="1">
    <citation type="submission" date="2017-06" db="EMBL/GenBank/DDBJ databases">
        <authorList>
            <person name="Kim H.J."/>
            <person name="Triplett B.A."/>
        </authorList>
    </citation>
    <scope>NUCLEOTIDE SEQUENCE [LARGE SCALE GENOMIC DNA]</scope>
    <source>
        <strain evidence="1 2">DSM 29150</strain>
    </source>
</reference>
<name>A0A238WWJ4_9FLAO</name>